<name>A0A8J8SAX1_9FIRM</name>
<proteinExistence type="predicted"/>
<dbReference type="SUPFAM" id="SSF53335">
    <property type="entry name" value="S-adenosyl-L-methionine-dependent methyltransferases"/>
    <property type="match status" value="1"/>
</dbReference>
<dbReference type="RefSeq" id="WP_212692384.1">
    <property type="nucleotide sequence ID" value="NZ_CP058561.1"/>
</dbReference>
<dbReference type="Gene3D" id="3.40.50.150">
    <property type="entry name" value="Vaccinia Virus protein VP39"/>
    <property type="match status" value="1"/>
</dbReference>
<dbReference type="AlphaFoldDB" id="A0A8J8SAX1"/>
<dbReference type="GO" id="GO:0032259">
    <property type="term" value="P:methylation"/>
    <property type="evidence" value="ECO:0007669"/>
    <property type="project" value="UniProtKB-KW"/>
</dbReference>
<accession>A0A8J8SAX1</accession>
<keyword evidence="3" id="KW-1185">Reference proteome</keyword>
<keyword evidence="2" id="KW-0808">Transferase</keyword>
<dbReference type="Proteomes" id="UP000677305">
    <property type="component" value="Chromosome"/>
</dbReference>
<dbReference type="EMBL" id="CP058561">
    <property type="protein sequence ID" value="QUH28117.1"/>
    <property type="molecule type" value="Genomic_DNA"/>
</dbReference>
<dbReference type="KEGG" id="vgu:HYG85_03985"/>
<dbReference type="InterPro" id="IPR041698">
    <property type="entry name" value="Methyltransf_25"/>
</dbReference>
<feature type="domain" description="Methyltransferase" evidence="1">
    <location>
        <begin position="77"/>
        <end position="161"/>
    </location>
</feature>
<evidence type="ECO:0000313" key="3">
    <source>
        <dbReference type="Proteomes" id="UP000677305"/>
    </source>
</evidence>
<dbReference type="Pfam" id="PF13649">
    <property type="entry name" value="Methyltransf_25"/>
    <property type="match status" value="1"/>
</dbReference>
<protein>
    <submittedName>
        <fullName evidence="2">Class I SAM-dependent methyltransferase</fullName>
    </submittedName>
</protein>
<sequence length="281" mass="32808">MNNSLYISQLKKDTNDMWRETLGCSGEIAYKRAHDDKIEKEFWEKYSLIYDTIPSLYDYWPETFDKLVDIIGTQKDVIEFGAGTGKFTLPMALKQKQVTAIDFSKDMLQKLQCKIGDLTNIHTVHGKIEDMENYNVDSVYSVNAIYRISDMKVAIKKIRSFAREKVVFVWTMQRSKYDEILNSTNKKGILRRQEYIHIMNILYDLGIDGNLEIMDVHKKIKIDNIQSNYEELKEIAGSYDLDADYLIDTFNQRVTNENGITYYQCPQKVAYIYFDGCANCN</sequence>
<evidence type="ECO:0000259" key="1">
    <source>
        <dbReference type="Pfam" id="PF13649"/>
    </source>
</evidence>
<dbReference type="InterPro" id="IPR029063">
    <property type="entry name" value="SAM-dependent_MTases_sf"/>
</dbReference>
<organism evidence="2 3">
    <name type="scientific">Vallitalea guaymasensis</name>
    <dbReference type="NCBI Taxonomy" id="1185412"/>
    <lineage>
        <taxon>Bacteria</taxon>
        <taxon>Bacillati</taxon>
        <taxon>Bacillota</taxon>
        <taxon>Clostridia</taxon>
        <taxon>Lachnospirales</taxon>
        <taxon>Vallitaleaceae</taxon>
        <taxon>Vallitalea</taxon>
    </lineage>
</organism>
<gene>
    <name evidence="2" type="ORF">HYG85_03985</name>
</gene>
<dbReference type="CDD" id="cd02440">
    <property type="entry name" value="AdoMet_MTases"/>
    <property type="match status" value="1"/>
</dbReference>
<keyword evidence="2" id="KW-0489">Methyltransferase</keyword>
<dbReference type="GO" id="GO:0008168">
    <property type="term" value="F:methyltransferase activity"/>
    <property type="evidence" value="ECO:0007669"/>
    <property type="project" value="UniProtKB-KW"/>
</dbReference>
<evidence type="ECO:0000313" key="2">
    <source>
        <dbReference type="EMBL" id="QUH28117.1"/>
    </source>
</evidence>
<reference evidence="2 3" key="1">
    <citation type="submission" date="2020-07" db="EMBL/GenBank/DDBJ databases">
        <title>Vallitalea guaymasensis genome.</title>
        <authorList>
            <person name="Postec A."/>
        </authorList>
    </citation>
    <scope>NUCLEOTIDE SEQUENCE [LARGE SCALE GENOMIC DNA]</scope>
    <source>
        <strain evidence="2 3">Ra1766G1</strain>
    </source>
</reference>